<evidence type="ECO:0000313" key="1">
    <source>
        <dbReference type="EMBL" id="MBE9041810.1"/>
    </source>
</evidence>
<reference evidence="1" key="1">
    <citation type="submission" date="2020-10" db="EMBL/GenBank/DDBJ databases">
        <authorList>
            <person name="Castelo-Branco R."/>
            <person name="Eusebio N."/>
            <person name="Adriana R."/>
            <person name="Vieira A."/>
            <person name="Brugerolle De Fraissinette N."/>
            <person name="Rezende De Castro R."/>
            <person name="Schneider M.P."/>
            <person name="Vasconcelos V."/>
            <person name="Leao P.N."/>
        </authorList>
    </citation>
    <scope>NUCLEOTIDE SEQUENCE</scope>
    <source>
        <strain evidence="1">LEGE 11467</strain>
    </source>
</reference>
<proteinExistence type="predicted"/>
<comment type="caution">
    <text evidence="1">The sequence shown here is derived from an EMBL/GenBank/DDBJ whole genome shotgun (WGS) entry which is preliminary data.</text>
</comment>
<organism evidence="1 2">
    <name type="scientific">Zarconia navalis LEGE 11467</name>
    <dbReference type="NCBI Taxonomy" id="1828826"/>
    <lineage>
        <taxon>Bacteria</taxon>
        <taxon>Bacillati</taxon>
        <taxon>Cyanobacteriota</taxon>
        <taxon>Cyanophyceae</taxon>
        <taxon>Oscillatoriophycideae</taxon>
        <taxon>Oscillatoriales</taxon>
        <taxon>Oscillatoriales incertae sedis</taxon>
        <taxon>Zarconia</taxon>
        <taxon>Zarconia navalis</taxon>
    </lineage>
</organism>
<dbReference type="AlphaFoldDB" id="A0A928W206"/>
<dbReference type="EMBL" id="JADEXN010000249">
    <property type="protein sequence ID" value="MBE9041810.1"/>
    <property type="molecule type" value="Genomic_DNA"/>
</dbReference>
<gene>
    <name evidence="1" type="ORF">IQ235_13575</name>
</gene>
<evidence type="ECO:0000313" key="2">
    <source>
        <dbReference type="Proteomes" id="UP000621799"/>
    </source>
</evidence>
<sequence length="125" mass="14411">MQFLIVTVILAASIWASIFQDAEQLTSEEKKQLDDFFENPENFVANSKAVGDILKLLKKCEDKDIGKYYGQLRYKMGTLIETHGWNNVAPMFEDIAQFCLNKQSPDDKQKEVLKNARESLKVYNK</sequence>
<dbReference type="RefSeq" id="WP_264322003.1">
    <property type="nucleotide sequence ID" value="NZ_JADEXN010000249.1"/>
</dbReference>
<accession>A0A928W206</accession>
<dbReference type="Proteomes" id="UP000621799">
    <property type="component" value="Unassembled WGS sequence"/>
</dbReference>
<protein>
    <submittedName>
        <fullName evidence="1">Uncharacterized protein</fullName>
    </submittedName>
</protein>
<name>A0A928W206_9CYAN</name>
<keyword evidence="2" id="KW-1185">Reference proteome</keyword>